<dbReference type="GO" id="GO:0005524">
    <property type="term" value="F:ATP binding"/>
    <property type="evidence" value="ECO:0007669"/>
    <property type="project" value="UniProtKB-KW"/>
</dbReference>
<keyword evidence="3" id="KW-0547">Nucleotide-binding</keyword>
<dbReference type="SUPFAM" id="SSF52980">
    <property type="entry name" value="Restriction endonuclease-like"/>
    <property type="match status" value="1"/>
</dbReference>
<dbReference type="PANTHER" id="PTHR43566">
    <property type="entry name" value="CONSERVED PROTEIN"/>
    <property type="match status" value="1"/>
</dbReference>
<name>A0ABT3GSZ2_9BACT</name>
<dbReference type="SUPFAM" id="SSF52540">
    <property type="entry name" value="P-loop containing nucleoside triphosphate hydrolases"/>
    <property type="match status" value="1"/>
</dbReference>
<organism evidence="3 4">
    <name type="scientific">Luteolibacter arcticus</name>
    <dbReference type="NCBI Taxonomy" id="1581411"/>
    <lineage>
        <taxon>Bacteria</taxon>
        <taxon>Pseudomonadati</taxon>
        <taxon>Verrucomicrobiota</taxon>
        <taxon>Verrucomicrobiia</taxon>
        <taxon>Verrucomicrobiales</taxon>
        <taxon>Verrucomicrobiaceae</taxon>
        <taxon>Luteolibacter</taxon>
    </lineage>
</organism>
<dbReference type="Pfam" id="PF13635">
    <property type="entry name" value="DUF4143"/>
    <property type="match status" value="1"/>
</dbReference>
<dbReference type="EMBL" id="JAPDDT010000032">
    <property type="protein sequence ID" value="MCW1926635.1"/>
    <property type="molecule type" value="Genomic_DNA"/>
</dbReference>
<proteinExistence type="predicted"/>
<dbReference type="InterPro" id="IPR041682">
    <property type="entry name" value="AAA_14"/>
</dbReference>
<dbReference type="InterPro" id="IPR011335">
    <property type="entry name" value="Restrct_endonuc-II-like"/>
</dbReference>
<dbReference type="InterPro" id="IPR025420">
    <property type="entry name" value="DUF4143"/>
</dbReference>
<protein>
    <submittedName>
        <fullName evidence="3">ATP-binding protein</fullName>
    </submittedName>
</protein>
<keyword evidence="4" id="KW-1185">Reference proteome</keyword>
<feature type="domain" description="AAA" evidence="1">
    <location>
        <begin position="48"/>
        <end position="180"/>
    </location>
</feature>
<accession>A0ABT3GSZ2</accession>
<keyword evidence="3" id="KW-0067">ATP-binding</keyword>
<dbReference type="Proteomes" id="UP001320876">
    <property type="component" value="Unassembled WGS sequence"/>
</dbReference>
<reference evidence="3 4" key="1">
    <citation type="submission" date="2022-10" db="EMBL/GenBank/DDBJ databases">
        <title>Luteolibacter arcticus strain CCTCC AB 2014275, whole genome shotgun sequencing project.</title>
        <authorList>
            <person name="Zhao G."/>
            <person name="Shen L."/>
        </authorList>
    </citation>
    <scope>NUCLEOTIDE SEQUENCE [LARGE SCALE GENOMIC DNA]</scope>
    <source>
        <strain evidence="3 4">CCTCC AB 2014275</strain>
    </source>
</reference>
<dbReference type="Pfam" id="PF13173">
    <property type="entry name" value="AAA_14"/>
    <property type="match status" value="1"/>
</dbReference>
<evidence type="ECO:0000259" key="2">
    <source>
        <dbReference type="Pfam" id="PF13635"/>
    </source>
</evidence>
<dbReference type="InterPro" id="IPR027417">
    <property type="entry name" value="P-loop_NTPase"/>
</dbReference>
<gene>
    <name evidence="3" type="ORF">OKA05_29045</name>
</gene>
<evidence type="ECO:0000313" key="3">
    <source>
        <dbReference type="EMBL" id="MCW1926635.1"/>
    </source>
</evidence>
<evidence type="ECO:0000259" key="1">
    <source>
        <dbReference type="Pfam" id="PF13173"/>
    </source>
</evidence>
<dbReference type="PANTHER" id="PTHR43566:SF1">
    <property type="entry name" value="AAA+ ATPASE DOMAIN-CONTAINING PROTEIN"/>
    <property type="match status" value="1"/>
</dbReference>
<sequence length="483" mass="54853">MEIPKTELFAVLQEFNPWWSSQAVTDLSEWERSAAVPIRTWMKDTDSRRALVLGGARQTGKTTLLRQAIRQLVREGAAAGNILYATFDHPILKLAGLERTLAAWEELFVPVAGQPQWLFLDEIQYVADWQTWLKHQVDFKRGRRIVVTGSASPLHDSKVESGVGRWETLPLATMSFGEFLKLRGIDPGPVPEARSLKPCFEWSPAEFARTAALAKSLTPHFHDYLLRGGFPEPASVSDLTRCQRLLREDIVDKVLKRDMTALYGVRRVLEVEKIFLYLCYHDGGIVDVAALSRELDGVNRQSVNNFLELFESTHLIYRLRPHGYGKEVLRGKPKIYLADAALPGSVLLLGRKLLDRPDRLGAAVETAFFKHVFTRYYADQPVFTYWRDKAKKDLEVDLIAQIGERLVPFEVKYQDTKVDLGKLKGLRLFLENHGIAQGYLITRRWEDFGLLDVPSARPGRERALLDAKILAIPAPLACYWLSS</sequence>
<dbReference type="RefSeq" id="WP_264490743.1">
    <property type="nucleotide sequence ID" value="NZ_JAPDDT010000032.1"/>
</dbReference>
<comment type="caution">
    <text evidence="3">The sequence shown here is derived from an EMBL/GenBank/DDBJ whole genome shotgun (WGS) entry which is preliminary data.</text>
</comment>
<evidence type="ECO:0000313" key="4">
    <source>
        <dbReference type="Proteomes" id="UP001320876"/>
    </source>
</evidence>
<feature type="domain" description="DUF4143" evidence="2">
    <location>
        <begin position="256"/>
        <end position="413"/>
    </location>
</feature>